<protein>
    <recommendedName>
        <fullName evidence="1">Reverse transcriptase zinc-binding domain-containing protein</fullName>
    </recommendedName>
</protein>
<accession>A0AAD8WMG3</accession>
<evidence type="ECO:0000313" key="2">
    <source>
        <dbReference type="EMBL" id="KAK1667451.1"/>
    </source>
</evidence>
<dbReference type="EMBL" id="JAUUTY010000003">
    <property type="protein sequence ID" value="KAK1667451.1"/>
    <property type="molecule type" value="Genomic_DNA"/>
</dbReference>
<dbReference type="InterPro" id="IPR026960">
    <property type="entry name" value="RVT-Znf"/>
</dbReference>
<evidence type="ECO:0000259" key="1">
    <source>
        <dbReference type="Pfam" id="PF13966"/>
    </source>
</evidence>
<reference evidence="2" key="1">
    <citation type="submission" date="2023-07" db="EMBL/GenBank/DDBJ databases">
        <title>A chromosome-level genome assembly of Lolium multiflorum.</title>
        <authorList>
            <person name="Chen Y."/>
            <person name="Copetti D."/>
            <person name="Kolliker R."/>
            <person name="Studer B."/>
        </authorList>
    </citation>
    <scope>NUCLEOTIDE SEQUENCE</scope>
    <source>
        <strain evidence="2">02402/16</strain>
        <tissue evidence="2">Leaf</tissue>
    </source>
</reference>
<dbReference type="AlphaFoldDB" id="A0AAD8WMG3"/>
<comment type="caution">
    <text evidence="2">The sequence shown here is derived from an EMBL/GenBank/DDBJ whole genome shotgun (WGS) entry which is preliminary data.</text>
</comment>
<proteinExistence type="predicted"/>
<feature type="domain" description="Reverse transcriptase zinc-binding" evidence="1">
    <location>
        <begin position="158"/>
        <end position="240"/>
    </location>
</feature>
<name>A0AAD8WMG3_LOLMU</name>
<evidence type="ECO:0000313" key="3">
    <source>
        <dbReference type="Proteomes" id="UP001231189"/>
    </source>
</evidence>
<keyword evidence="3" id="KW-1185">Reference proteome</keyword>
<dbReference type="Pfam" id="PF13966">
    <property type="entry name" value="zf-RVT"/>
    <property type="match status" value="1"/>
</dbReference>
<gene>
    <name evidence="2" type="ORF">QYE76_055610</name>
</gene>
<organism evidence="2 3">
    <name type="scientific">Lolium multiflorum</name>
    <name type="common">Italian ryegrass</name>
    <name type="synonym">Lolium perenne subsp. multiflorum</name>
    <dbReference type="NCBI Taxonomy" id="4521"/>
    <lineage>
        <taxon>Eukaryota</taxon>
        <taxon>Viridiplantae</taxon>
        <taxon>Streptophyta</taxon>
        <taxon>Embryophyta</taxon>
        <taxon>Tracheophyta</taxon>
        <taxon>Spermatophyta</taxon>
        <taxon>Magnoliopsida</taxon>
        <taxon>Liliopsida</taxon>
        <taxon>Poales</taxon>
        <taxon>Poaceae</taxon>
        <taxon>BOP clade</taxon>
        <taxon>Pooideae</taxon>
        <taxon>Poodae</taxon>
        <taxon>Poeae</taxon>
        <taxon>Poeae Chloroplast Group 2 (Poeae type)</taxon>
        <taxon>Loliodinae</taxon>
        <taxon>Loliinae</taxon>
        <taxon>Lolium</taxon>
    </lineage>
</organism>
<sequence>MLASRSSSSTGYTRSPCLPGLAGHGAPPPAPLQLARGSTWGRTGLPLPLSCPCTGASPRSCLGMVSVSASGWMTGPGVARSATPCRRYFLMLPNHTPPSPRWCSAVSVGLLRPGCPPWVSGSSPLSSPRVEALRLSELPDSRVLTMCAKRTGELAVGVLYKLMQFGGVDVPFADFVWGGFAPSKAKFFAWLLVQSRIQSRAALFKKHVLSEEEALCPICESERETVMHLIFACPFVRRFWDAIGWSFPVDADVRRLFSYDTPAPRGSKATSTLTILLCWNIWKHRNGVAFRGERASLPRLLSMCREEAALWELRAPAALHDEAVAWPLIRLRRIDNFLCSMPHY</sequence>
<dbReference type="Proteomes" id="UP001231189">
    <property type="component" value="Unassembled WGS sequence"/>
</dbReference>